<protein>
    <recommendedName>
        <fullName evidence="3">Orc1-like AAA ATPase domain-containing protein</fullName>
    </recommendedName>
</protein>
<dbReference type="Proteomes" id="UP000325292">
    <property type="component" value="Chromosome"/>
</dbReference>
<dbReference type="InterPro" id="IPR027417">
    <property type="entry name" value="P-loop_NTPase"/>
</dbReference>
<dbReference type="Gene3D" id="3.40.50.300">
    <property type="entry name" value="P-loop containing nucleotide triphosphate hydrolases"/>
    <property type="match status" value="1"/>
</dbReference>
<name>A0ABM6RUI9_9FIRM</name>
<dbReference type="SUPFAM" id="SSF52540">
    <property type="entry name" value="P-loop containing nucleoside triphosphate hydrolases"/>
    <property type="match status" value="1"/>
</dbReference>
<organism evidence="1 2">
    <name type="scientific">Sulfobacillus thermotolerans</name>
    <dbReference type="NCBI Taxonomy" id="338644"/>
    <lineage>
        <taxon>Bacteria</taxon>
        <taxon>Bacillati</taxon>
        <taxon>Bacillota</taxon>
        <taxon>Clostridia</taxon>
        <taxon>Eubacteriales</taxon>
        <taxon>Clostridiales Family XVII. Incertae Sedis</taxon>
        <taxon>Sulfobacillus</taxon>
    </lineage>
</organism>
<evidence type="ECO:0000313" key="2">
    <source>
        <dbReference type="Proteomes" id="UP000325292"/>
    </source>
</evidence>
<proteinExistence type="predicted"/>
<keyword evidence="2" id="KW-1185">Reference proteome</keyword>
<sequence>MNWLQDIVHQDRSDRFVGRQAEIAAFQQWLTDNQPRTQIWDVHGIAGMGKSSLLWEWMGMAQAQHIPVLWMDGRSCPKQPASFLQYFQDALESAGMANQWPERVLWIFDNFNEVGALEGWLREDWLSRLPDLGALVVLSSRRGLDRVWYTHLGWDQRVRSFPLNALPYEEVQAYFLRMGVEDSHELQAVIQRLHGYPLGVAVVGDYFATRNHVKEAWDLSLLEQITAELLREVTDPSLHPLLDILTVLPVANHAAFQSLMAPVEVTLDQFKGISHLSFVRTVQGGITLHDVVRAQLFNFMQEYNPTGLKRLRIKAVDYLSRLYREATTLRERSHLAYQLMEISAASLPRESSYADVGALTAISRDRQVDATDAQAIHRMIDEWGRQSLVLPTPKAAHALFDAVLAQFPQAIRVIRAPDGAPIGFFVSLPMHHTTAALIELYAPGTVARYFPDETFPQDPEQADTYLGTLVGVDAHHPLYHPRDILGIIIRDGLSFLGSGLRGVVGSGEPRLKALLGLLGFESHPLGLEDGVEAFVLDMRHRDFLIWVGSVIRAFNRPVVKNRYGVDEETLRRALKAYHSVDDFNRTGLPEMLGCEGHEARRILGILLSESPVPPLTDVTQRVLRMTFIDHIGNADRIAMALHLSRPTYYRQLRQGISDLCNVLQSGEFVAILIDRGE</sequence>
<accession>A0ABM6RUI9</accession>
<evidence type="ECO:0008006" key="3">
    <source>
        <dbReference type="Google" id="ProtNLM"/>
    </source>
</evidence>
<dbReference type="EMBL" id="CP019454">
    <property type="protein sequence ID" value="AUW95141.1"/>
    <property type="molecule type" value="Genomic_DNA"/>
</dbReference>
<gene>
    <name evidence="1" type="ORF">BXT84_15245</name>
</gene>
<evidence type="ECO:0000313" key="1">
    <source>
        <dbReference type="EMBL" id="AUW95141.1"/>
    </source>
</evidence>
<reference evidence="1 2" key="1">
    <citation type="journal article" date="2019" name="Sci. Rep.">
        <title>Sulfobacillus thermotolerans: new insights into resistance and metabolic capacities of acidophilic chemolithotrophs.</title>
        <authorList>
            <person name="Panyushkina A.E."/>
            <person name="Babenko V.V."/>
            <person name="Nikitina A.S."/>
            <person name="Selezneva O.V."/>
            <person name="Tsaplina I.A."/>
            <person name="Letarova M.A."/>
            <person name="Kostryukova E.S."/>
            <person name="Letarov A.V."/>
        </authorList>
    </citation>
    <scope>NUCLEOTIDE SEQUENCE [LARGE SCALE GENOMIC DNA]</scope>
    <source>
        <strain evidence="1 2">Kr1</strain>
    </source>
</reference>